<evidence type="ECO:0000256" key="1">
    <source>
        <dbReference type="SAM" id="MobiDB-lite"/>
    </source>
</evidence>
<accession>A0A397H4M6</accession>
<dbReference type="EMBL" id="PQFF01000353">
    <property type="protein sequence ID" value="RHZ56858.1"/>
    <property type="molecule type" value="Genomic_DNA"/>
</dbReference>
<proteinExistence type="predicted"/>
<keyword evidence="3" id="KW-1185">Reference proteome</keyword>
<evidence type="ECO:0000313" key="2">
    <source>
        <dbReference type="EMBL" id="RHZ56858.1"/>
    </source>
</evidence>
<dbReference type="Proteomes" id="UP000266861">
    <property type="component" value="Unassembled WGS sequence"/>
</dbReference>
<organism evidence="2 3">
    <name type="scientific">Diversispora epigaea</name>
    <dbReference type="NCBI Taxonomy" id="1348612"/>
    <lineage>
        <taxon>Eukaryota</taxon>
        <taxon>Fungi</taxon>
        <taxon>Fungi incertae sedis</taxon>
        <taxon>Mucoromycota</taxon>
        <taxon>Glomeromycotina</taxon>
        <taxon>Glomeromycetes</taxon>
        <taxon>Diversisporales</taxon>
        <taxon>Diversisporaceae</taxon>
        <taxon>Diversispora</taxon>
    </lineage>
</organism>
<protein>
    <submittedName>
        <fullName evidence="2">Uncharacterized protein</fullName>
    </submittedName>
</protein>
<comment type="caution">
    <text evidence="2">The sequence shown here is derived from an EMBL/GenBank/DDBJ whole genome shotgun (WGS) entry which is preliminary data.</text>
</comment>
<evidence type="ECO:0000313" key="3">
    <source>
        <dbReference type="Proteomes" id="UP000266861"/>
    </source>
</evidence>
<dbReference type="AlphaFoldDB" id="A0A397H4M6"/>
<feature type="region of interest" description="Disordered" evidence="1">
    <location>
        <begin position="1"/>
        <end position="30"/>
    </location>
</feature>
<sequence length="215" mass="24457">MSLSREERRKRGKEKAHFDFHGHPHEPTNLILEREGESHVIQKNPKKNNNNNNKEAPEITVTLSSTPVSTTKSTLVSALLSKSTSRSIATTKSTSTSKLKSNPISTKSTCSASTFIALTPIASTQFTSSLIHTRRFQESFSLDVKANKKKKTNKFEDITASVNFFKRKPSKSFTSITFEYLQHKRNIYEGYWYQKPSFLLIKRNTPEVIDIDNLQ</sequence>
<reference evidence="2 3" key="1">
    <citation type="submission" date="2018-08" db="EMBL/GenBank/DDBJ databases">
        <title>Genome and evolution of the arbuscular mycorrhizal fungus Diversispora epigaea (formerly Glomus versiforme) and its bacterial endosymbionts.</title>
        <authorList>
            <person name="Sun X."/>
            <person name="Fei Z."/>
            <person name="Harrison M."/>
        </authorList>
    </citation>
    <scope>NUCLEOTIDE SEQUENCE [LARGE SCALE GENOMIC DNA]</scope>
    <source>
        <strain evidence="2 3">IT104</strain>
    </source>
</reference>
<gene>
    <name evidence="2" type="ORF">Glove_396g23</name>
</gene>
<name>A0A397H4M6_9GLOM</name>